<dbReference type="PRINTS" id="PR00400">
    <property type="entry name" value="TETREPRESSOR"/>
</dbReference>
<dbReference type="PRINTS" id="PR00455">
    <property type="entry name" value="HTHTETR"/>
</dbReference>
<protein>
    <submittedName>
        <fullName evidence="7">TetR family transcriptional regulator</fullName>
    </submittedName>
</protein>
<evidence type="ECO:0000256" key="2">
    <source>
        <dbReference type="ARBA" id="ARBA00023015"/>
    </source>
</evidence>
<evidence type="ECO:0000256" key="3">
    <source>
        <dbReference type="ARBA" id="ARBA00023125"/>
    </source>
</evidence>
<dbReference type="AlphaFoldDB" id="A0A0N1JW38"/>
<dbReference type="RefSeq" id="WP_053927598.1">
    <property type="nucleotide sequence ID" value="NZ_LGKG01000185.1"/>
</dbReference>
<feature type="DNA-binding region" description="H-T-H motif" evidence="5">
    <location>
        <begin position="27"/>
        <end position="46"/>
    </location>
</feature>
<dbReference type="Proteomes" id="UP000037982">
    <property type="component" value="Unassembled WGS sequence"/>
</dbReference>
<dbReference type="EMBL" id="LGKG01000185">
    <property type="protein sequence ID" value="KPC59356.1"/>
    <property type="molecule type" value="Genomic_DNA"/>
</dbReference>
<dbReference type="SUPFAM" id="SSF46689">
    <property type="entry name" value="Homeodomain-like"/>
    <property type="match status" value="1"/>
</dbReference>
<dbReference type="SUPFAM" id="SSF48498">
    <property type="entry name" value="Tetracyclin repressor-like, C-terminal domain"/>
    <property type="match status" value="1"/>
</dbReference>
<name>A0A0N1JW38_9ACTN</name>
<dbReference type="PATRIC" id="fig|66876.3.peg.7815"/>
<feature type="domain" description="HTH tetR-type" evidence="6">
    <location>
        <begin position="4"/>
        <end position="64"/>
    </location>
</feature>
<dbReference type="InterPro" id="IPR004111">
    <property type="entry name" value="Repressor_TetR_C"/>
</dbReference>
<dbReference type="PANTHER" id="PTHR30055">
    <property type="entry name" value="HTH-TYPE TRANSCRIPTIONAL REGULATOR RUTR"/>
    <property type="match status" value="1"/>
</dbReference>
<dbReference type="Gene3D" id="1.10.10.60">
    <property type="entry name" value="Homeodomain-like"/>
    <property type="match status" value="1"/>
</dbReference>
<proteinExistence type="predicted"/>
<dbReference type="Pfam" id="PF02909">
    <property type="entry name" value="TetR_C_1"/>
    <property type="match status" value="1"/>
</dbReference>
<keyword evidence="8" id="KW-1185">Reference proteome</keyword>
<dbReference type="InterPro" id="IPR023772">
    <property type="entry name" value="DNA-bd_HTH_TetR-type_CS"/>
</dbReference>
<organism evidence="7 8">
    <name type="scientific">Streptomyces chattanoogensis</name>
    <dbReference type="NCBI Taxonomy" id="66876"/>
    <lineage>
        <taxon>Bacteria</taxon>
        <taxon>Bacillati</taxon>
        <taxon>Actinomycetota</taxon>
        <taxon>Actinomycetes</taxon>
        <taxon>Kitasatosporales</taxon>
        <taxon>Streptomycetaceae</taxon>
        <taxon>Streptomyces</taxon>
    </lineage>
</organism>
<dbReference type="PANTHER" id="PTHR30055:SF151">
    <property type="entry name" value="TRANSCRIPTIONAL REGULATORY PROTEIN"/>
    <property type="match status" value="1"/>
</dbReference>
<keyword evidence="1" id="KW-0678">Repressor</keyword>
<evidence type="ECO:0000259" key="6">
    <source>
        <dbReference type="PROSITE" id="PS50977"/>
    </source>
</evidence>
<evidence type="ECO:0000256" key="4">
    <source>
        <dbReference type="ARBA" id="ARBA00023163"/>
    </source>
</evidence>
<keyword evidence="2" id="KW-0805">Transcription regulation</keyword>
<gene>
    <name evidence="7" type="ORF">ADL29_35480</name>
</gene>
<accession>A0A0N1JW38</accession>
<keyword evidence="4" id="KW-0804">Transcription</keyword>
<evidence type="ECO:0000313" key="7">
    <source>
        <dbReference type="EMBL" id="KPC59356.1"/>
    </source>
</evidence>
<dbReference type="GO" id="GO:0000976">
    <property type="term" value="F:transcription cis-regulatory region binding"/>
    <property type="evidence" value="ECO:0007669"/>
    <property type="project" value="TreeGrafter"/>
</dbReference>
<dbReference type="PROSITE" id="PS01081">
    <property type="entry name" value="HTH_TETR_1"/>
    <property type="match status" value="1"/>
</dbReference>
<dbReference type="PROSITE" id="PS50977">
    <property type="entry name" value="HTH_TETR_2"/>
    <property type="match status" value="1"/>
</dbReference>
<evidence type="ECO:0000256" key="1">
    <source>
        <dbReference type="ARBA" id="ARBA00022491"/>
    </source>
</evidence>
<dbReference type="GO" id="GO:0045892">
    <property type="term" value="P:negative regulation of DNA-templated transcription"/>
    <property type="evidence" value="ECO:0007669"/>
    <property type="project" value="InterPro"/>
</dbReference>
<dbReference type="InterPro" id="IPR050109">
    <property type="entry name" value="HTH-type_TetR-like_transc_reg"/>
</dbReference>
<sequence>MASRIDRKQVAETALRLLNEVGLEGLTLRKIAKELNVQAPALYWHFKNKQELLDEMATEMFRRMAVHWTAEIGPEGSGEGHAWQDEMLTTCRRLRRGLLAYRDGGKVFSGTRMTDESHAAPMEAFLRRLTAAGFAPREAMLAWWTAYNFTIGLVIEEQSVHPDPENPDERDPAYDLESRERLLGESHPLAAQAGREMFGDIEAGFEAGLRIIIAGIEATHRRGPGS</sequence>
<reference evidence="8" key="1">
    <citation type="submission" date="2015-07" db="EMBL/GenBank/DDBJ databases">
        <authorList>
            <person name="Ju K.-S."/>
            <person name="Doroghazi J.R."/>
            <person name="Metcalf W.W."/>
        </authorList>
    </citation>
    <scope>NUCLEOTIDE SEQUENCE [LARGE SCALE GENOMIC DNA]</scope>
    <source>
        <strain evidence="8">NRRL ISP-5002</strain>
    </source>
</reference>
<dbReference type="InterPro" id="IPR036271">
    <property type="entry name" value="Tet_transcr_reg_TetR-rel_C_sf"/>
</dbReference>
<comment type="caution">
    <text evidence="7">The sequence shown here is derived from an EMBL/GenBank/DDBJ whole genome shotgun (WGS) entry which is preliminary data.</text>
</comment>
<keyword evidence="3 5" id="KW-0238">DNA-binding</keyword>
<dbReference type="InterPro" id="IPR003012">
    <property type="entry name" value="Tet_transcr_reg_TetR"/>
</dbReference>
<dbReference type="InterPro" id="IPR009057">
    <property type="entry name" value="Homeodomain-like_sf"/>
</dbReference>
<evidence type="ECO:0000256" key="5">
    <source>
        <dbReference type="PROSITE-ProRule" id="PRU00335"/>
    </source>
</evidence>
<dbReference type="GO" id="GO:0003700">
    <property type="term" value="F:DNA-binding transcription factor activity"/>
    <property type="evidence" value="ECO:0007669"/>
    <property type="project" value="TreeGrafter"/>
</dbReference>
<evidence type="ECO:0000313" key="8">
    <source>
        <dbReference type="Proteomes" id="UP000037982"/>
    </source>
</evidence>
<dbReference type="GO" id="GO:0046677">
    <property type="term" value="P:response to antibiotic"/>
    <property type="evidence" value="ECO:0007669"/>
    <property type="project" value="InterPro"/>
</dbReference>
<dbReference type="Pfam" id="PF00440">
    <property type="entry name" value="TetR_N"/>
    <property type="match status" value="1"/>
</dbReference>
<dbReference type="Gene3D" id="1.10.357.10">
    <property type="entry name" value="Tetracycline Repressor, domain 2"/>
    <property type="match status" value="1"/>
</dbReference>
<dbReference type="InterPro" id="IPR001647">
    <property type="entry name" value="HTH_TetR"/>
</dbReference>